<comment type="similarity">
    <text evidence="1">Belongs to the AB hydrolase superfamily.</text>
</comment>
<gene>
    <name evidence="4" type="ORF">HHI36_008349</name>
</gene>
<evidence type="ECO:0000256" key="1">
    <source>
        <dbReference type="ARBA" id="ARBA00008645"/>
    </source>
</evidence>
<keyword evidence="2" id="KW-0378">Hydrolase</keyword>
<feature type="domain" description="AB hydrolase-1" evidence="3">
    <location>
        <begin position="50"/>
        <end position="158"/>
    </location>
</feature>
<dbReference type="Proteomes" id="UP001516400">
    <property type="component" value="Unassembled WGS sequence"/>
</dbReference>
<dbReference type="InterPro" id="IPR050266">
    <property type="entry name" value="AB_hydrolase_sf"/>
</dbReference>
<dbReference type="SUPFAM" id="SSF53474">
    <property type="entry name" value="alpha/beta-Hydrolases"/>
    <property type="match status" value="1"/>
</dbReference>
<dbReference type="InterPro" id="IPR000073">
    <property type="entry name" value="AB_hydrolase_1"/>
</dbReference>
<sequence length="347" mass="39991">MTRAILLGKELLCLMTSKRRLHIMKPFSEINIPVPWGKIAGKWWGPTECKPIVCLHGIEDNCGTFDRLIPTLRKDKNISFLAIDFPGHGYSSPLPNGMFYHFLNFVLVLDHIRDYFQWSTVSLMGHSLGSITSFCYTLVYPEKVNFLICIDAIIPSFSPVTASYLRMNIEKFKKYMIIKDEPLAYTYEEVLEKVTSVFNGSVSREAAPCLLERKIACSKKYPGKYFFTRDPVLKANFAFNWPHEQMLKDISSIDNPIFMCKSKQSPYFGSKDLFHKIIEELKRNSRDCEFLILDGTHHIHLNEPKLIGAHIDEFLKKHYLEEKSNLEENSGIFCESPSSPLKIKSKI</sequence>
<comment type="caution">
    <text evidence="4">The sequence shown here is derived from an EMBL/GenBank/DDBJ whole genome shotgun (WGS) entry which is preliminary data.</text>
</comment>
<evidence type="ECO:0000313" key="5">
    <source>
        <dbReference type="Proteomes" id="UP001516400"/>
    </source>
</evidence>
<organism evidence="4 5">
    <name type="scientific">Cryptolaemus montrouzieri</name>
    <dbReference type="NCBI Taxonomy" id="559131"/>
    <lineage>
        <taxon>Eukaryota</taxon>
        <taxon>Metazoa</taxon>
        <taxon>Ecdysozoa</taxon>
        <taxon>Arthropoda</taxon>
        <taxon>Hexapoda</taxon>
        <taxon>Insecta</taxon>
        <taxon>Pterygota</taxon>
        <taxon>Neoptera</taxon>
        <taxon>Endopterygota</taxon>
        <taxon>Coleoptera</taxon>
        <taxon>Polyphaga</taxon>
        <taxon>Cucujiformia</taxon>
        <taxon>Coccinelloidea</taxon>
        <taxon>Coccinellidae</taxon>
        <taxon>Scymninae</taxon>
        <taxon>Scymnini</taxon>
        <taxon>Cryptolaemus</taxon>
    </lineage>
</organism>
<dbReference type="GO" id="GO:0016787">
    <property type="term" value="F:hydrolase activity"/>
    <property type="evidence" value="ECO:0007669"/>
    <property type="project" value="UniProtKB-KW"/>
</dbReference>
<dbReference type="EMBL" id="JABFTP020000021">
    <property type="protein sequence ID" value="KAL3269271.1"/>
    <property type="molecule type" value="Genomic_DNA"/>
</dbReference>
<reference evidence="4 5" key="1">
    <citation type="journal article" date="2021" name="BMC Biol.">
        <title>Horizontally acquired antibacterial genes associated with adaptive radiation of ladybird beetles.</title>
        <authorList>
            <person name="Li H.S."/>
            <person name="Tang X.F."/>
            <person name="Huang Y.H."/>
            <person name="Xu Z.Y."/>
            <person name="Chen M.L."/>
            <person name="Du X.Y."/>
            <person name="Qiu B.Y."/>
            <person name="Chen P.T."/>
            <person name="Zhang W."/>
            <person name="Slipinski A."/>
            <person name="Escalona H.E."/>
            <person name="Waterhouse R.M."/>
            <person name="Zwick A."/>
            <person name="Pang H."/>
        </authorList>
    </citation>
    <scope>NUCLEOTIDE SEQUENCE [LARGE SCALE GENOMIC DNA]</scope>
    <source>
        <strain evidence="4">SYSU2018</strain>
    </source>
</reference>
<proteinExistence type="inferred from homology"/>
<dbReference type="PANTHER" id="PTHR43798:SF14">
    <property type="entry name" value="SERINE HYDROLASE-LIKE PROTEIN DDB_G0286239"/>
    <property type="match status" value="1"/>
</dbReference>
<name>A0ABD2MSA9_9CUCU</name>
<dbReference type="PANTHER" id="PTHR43798">
    <property type="entry name" value="MONOACYLGLYCEROL LIPASE"/>
    <property type="match status" value="1"/>
</dbReference>
<evidence type="ECO:0000256" key="2">
    <source>
        <dbReference type="ARBA" id="ARBA00022801"/>
    </source>
</evidence>
<dbReference type="Pfam" id="PF00561">
    <property type="entry name" value="Abhydrolase_1"/>
    <property type="match status" value="1"/>
</dbReference>
<keyword evidence="5" id="KW-1185">Reference proteome</keyword>
<dbReference type="InterPro" id="IPR029058">
    <property type="entry name" value="AB_hydrolase_fold"/>
</dbReference>
<accession>A0ABD2MSA9</accession>
<dbReference type="Gene3D" id="3.40.50.1820">
    <property type="entry name" value="alpha/beta hydrolase"/>
    <property type="match status" value="1"/>
</dbReference>
<protein>
    <recommendedName>
        <fullName evidence="3">AB hydrolase-1 domain-containing protein</fullName>
    </recommendedName>
</protein>
<evidence type="ECO:0000259" key="3">
    <source>
        <dbReference type="Pfam" id="PF00561"/>
    </source>
</evidence>
<dbReference type="AlphaFoldDB" id="A0ABD2MSA9"/>
<evidence type="ECO:0000313" key="4">
    <source>
        <dbReference type="EMBL" id="KAL3269271.1"/>
    </source>
</evidence>